<gene>
    <name evidence="1" type="ORF">HMPREF1421_00251</name>
</gene>
<name>M3RGX7_HELPX</name>
<evidence type="ECO:0000313" key="1">
    <source>
        <dbReference type="EMBL" id="EMH30662.1"/>
    </source>
</evidence>
<dbReference type="PATRIC" id="fig|1159049.3.peg.244"/>
<reference evidence="1 2" key="1">
    <citation type="submission" date="2012-12" db="EMBL/GenBank/DDBJ databases">
        <authorList>
            <person name="Weinstock G."/>
            <person name="Sodergren E."/>
            <person name="Lobos E.A."/>
            <person name="Fulton L."/>
            <person name="Fulton R."/>
            <person name="Courtney L."/>
            <person name="Fronick C."/>
            <person name="O'Laughlin M."/>
            <person name="Godfrey J."/>
            <person name="Wilson R.M."/>
            <person name="Miner T."/>
            <person name="Farmer C."/>
            <person name="Delehaunty K."/>
            <person name="Cordes M."/>
            <person name="Minx P."/>
            <person name="Tomlinson C."/>
            <person name="Chen J."/>
            <person name="Wollam A."/>
            <person name="Pepin K.H."/>
            <person name="Bhonagiri V."/>
            <person name="Zhang X."/>
            <person name="Suruliraj S."/>
            <person name="Antonio M."/>
            <person name="Secka O."/>
            <person name="Thomas J."/>
            <person name="Warren W."/>
            <person name="Mitreva M."/>
            <person name="Mardis E.R."/>
            <person name="Wilson R.K."/>
        </authorList>
    </citation>
    <scope>NUCLEOTIDE SEQUENCE [LARGE SCALE GENOMIC DNA]</scope>
    <source>
        <strain evidence="1 2">GAM265BSii</strain>
    </source>
</reference>
<evidence type="ECO:0000313" key="2">
    <source>
        <dbReference type="Proteomes" id="UP000011872"/>
    </source>
</evidence>
<sequence>MKISINPPKSSSVIQLKTFQRFGSVLRAKAEIYPIDFLIFSVFRALSIFKKKTF</sequence>
<organism evidence="1 2">
    <name type="scientific">Helicobacter pylori GAM265BSii</name>
    <dbReference type="NCBI Taxonomy" id="1159049"/>
    <lineage>
        <taxon>Bacteria</taxon>
        <taxon>Pseudomonadati</taxon>
        <taxon>Campylobacterota</taxon>
        <taxon>Epsilonproteobacteria</taxon>
        <taxon>Campylobacterales</taxon>
        <taxon>Helicobacteraceae</taxon>
        <taxon>Helicobacter</taxon>
    </lineage>
</organism>
<dbReference type="EMBL" id="APDY01000012">
    <property type="protein sequence ID" value="EMH30662.1"/>
    <property type="molecule type" value="Genomic_DNA"/>
</dbReference>
<comment type="caution">
    <text evidence="1">The sequence shown here is derived from an EMBL/GenBank/DDBJ whole genome shotgun (WGS) entry which is preliminary data.</text>
</comment>
<accession>M3RGX7</accession>
<proteinExistence type="predicted"/>
<dbReference type="HOGENOM" id="CLU_3044085_0_0_7"/>
<protein>
    <submittedName>
        <fullName evidence="1">Uncharacterized protein</fullName>
    </submittedName>
</protein>
<dbReference type="Proteomes" id="UP000011872">
    <property type="component" value="Unassembled WGS sequence"/>
</dbReference>
<dbReference type="AlphaFoldDB" id="M3RGX7"/>